<reference evidence="2" key="1">
    <citation type="journal article" date="2020" name="mSystems">
        <title>Genome- and Community-Level Interaction Insights into Carbon Utilization and Element Cycling Functions of Hydrothermarchaeota in Hydrothermal Sediment.</title>
        <authorList>
            <person name="Zhou Z."/>
            <person name="Liu Y."/>
            <person name="Xu W."/>
            <person name="Pan J."/>
            <person name="Luo Z.H."/>
            <person name="Li M."/>
        </authorList>
    </citation>
    <scope>NUCLEOTIDE SEQUENCE [LARGE SCALE GENOMIC DNA]</scope>
    <source>
        <strain evidence="2">HyVt-389</strain>
    </source>
</reference>
<dbReference type="InterPro" id="IPR002145">
    <property type="entry name" value="CopG"/>
</dbReference>
<sequence length="72" mass="8109">MSKAISVRLPDDLASKLSEIAKETERSKSFHVQKALEVYLGDLADLQVALDRLHDISDPIVTSDEMRKELEL</sequence>
<dbReference type="Proteomes" id="UP000885738">
    <property type="component" value="Unassembled WGS sequence"/>
</dbReference>
<dbReference type="CDD" id="cd22233">
    <property type="entry name" value="RHH_CopAso-like"/>
    <property type="match status" value="1"/>
</dbReference>
<dbReference type="SUPFAM" id="SSF47598">
    <property type="entry name" value="Ribbon-helix-helix"/>
    <property type="match status" value="1"/>
</dbReference>
<dbReference type="Pfam" id="PF01402">
    <property type="entry name" value="RHH_1"/>
    <property type="match status" value="1"/>
</dbReference>
<dbReference type="InterPro" id="IPR010985">
    <property type="entry name" value="Ribbon_hlx_hlx"/>
</dbReference>
<protein>
    <submittedName>
        <fullName evidence="2">Ribbon-helix-helix protein, CopG family</fullName>
    </submittedName>
</protein>
<accession>A0A7C1ZQR1</accession>
<feature type="domain" description="Ribbon-helix-helix protein CopG" evidence="1">
    <location>
        <begin position="3"/>
        <end position="40"/>
    </location>
</feature>
<dbReference type="Gene3D" id="1.10.1220.10">
    <property type="entry name" value="Met repressor-like"/>
    <property type="match status" value="1"/>
</dbReference>
<proteinExistence type="predicted"/>
<gene>
    <name evidence="2" type="ORF">ENI35_02170</name>
</gene>
<dbReference type="AlphaFoldDB" id="A0A7C1ZQR1"/>
<dbReference type="InterPro" id="IPR013321">
    <property type="entry name" value="Arc_rbn_hlx_hlx"/>
</dbReference>
<organism evidence="2">
    <name type="scientific">Desulfofervidus auxilii</name>
    <dbReference type="NCBI Taxonomy" id="1621989"/>
    <lineage>
        <taxon>Bacteria</taxon>
        <taxon>Pseudomonadati</taxon>
        <taxon>Thermodesulfobacteriota</taxon>
        <taxon>Candidatus Desulfofervidia</taxon>
        <taxon>Candidatus Desulfofervidales</taxon>
        <taxon>Candidatus Desulfofervidaceae</taxon>
        <taxon>Candidatus Desulfofervidus</taxon>
    </lineage>
</organism>
<comment type="caution">
    <text evidence="2">The sequence shown here is derived from an EMBL/GenBank/DDBJ whole genome shotgun (WGS) entry which is preliminary data.</text>
</comment>
<evidence type="ECO:0000313" key="2">
    <source>
        <dbReference type="EMBL" id="HEC67611.1"/>
    </source>
</evidence>
<evidence type="ECO:0000259" key="1">
    <source>
        <dbReference type="Pfam" id="PF01402"/>
    </source>
</evidence>
<dbReference type="GO" id="GO:0006355">
    <property type="term" value="P:regulation of DNA-templated transcription"/>
    <property type="evidence" value="ECO:0007669"/>
    <property type="project" value="InterPro"/>
</dbReference>
<name>A0A7C1ZQR1_DESA2</name>
<dbReference type="EMBL" id="DRIH01000068">
    <property type="protein sequence ID" value="HEC67611.1"/>
    <property type="molecule type" value="Genomic_DNA"/>
</dbReference>